<feature type="region of interest" description="Disordered" evidence="1">
    <location>
        <begin position="1"/>
        <end position="78"/>
    </location>
</feature>
<organism evidence="4 5">
    <name type="scientific">Ornithinimicrobium cryptoxanthini</name>
    <dbReference type="NCBI Taxonomy" id="2934161"/>
    <lineage>
        <taxon>Bacteria</taxon>
        <taxon>Bacillati</taxon>
        <taxon>Actinomycetota</taxon>
        <taxon>Actinomycetes</taxon>
        <taxon>Micrococcales</taxon>
        <taxon>Ornithinimicrobiaceae</taxon>
        <taxon>Ornithinimicrobium</taxon>
    </lineage>
</organism>
<dbReference type="InterPro" id="IPR019554">
    <property type="entry name" value="Soluble_ligand-bd"/>
</dbReference>
<dbReference type="Pfam" id="PF10531">
    <property type="entry name" value="SLBB"/>
    <property type="match status" value="1"/>
</dbReference>
<feature type="region of interest" description="Disordered" evidence="1">
    <location>
        <begin position="229"/>
        <end position="274"/>
    </location>
</feature>
<feature type="compositionally biased region" description="Basic and acidic residues" evidence="1">
    <location>
        <begin position="67"/>
        <end position="77"/>
    </location>
</feature>
<feature type="transmembrane region" description="Helical" evidence="2">
    <location>
        <begin position="97"/>
        <end position="118"/>
    </location>
</feature>
<dbReference type="Gene3D" id="1.10.150.280">
    <property type="entry name" value="AF1531-like domain"/>
    <property type="match status" value="1"/>
</dbReference>
<feature type="domain" description="Helix-hairpin-helix DNA-binding motif class 1" evidence="3">
    <location>
        <begin position="312"/>
        <end position="331"/>
    </location>
</feature>
<evidence type="ECO:0000256" key="1">
    <source>
        <dbReference type="SAM" id="MobiDB-lite"/>
    </source>
</evidence>
<gene>
    <name evidence="4" type="ORF">NF557_04990</name>
</gene>
<dbReference type="InterPro" id="IPR004509">
    <property type="entry name" value="Competence_ComEA_HhH"/>
</dbReference>
<dbReference type="Pfam" id="PF12836">
    <property type="entry name" value="HHH_3"/>
    <property type="match status" value="1"/>
</dbReference>
<accession>A0ABY4YKP6</accession>
<dbReference type="SMART" id="SM00278">
    <property type="entry name" value="HhH1"/>
    <property type="match status" value="2"/>
</dbReference>
<dbReference type="InterPro" id="IPR003583">
    <property type="entry name" value="Hlx-hairpin-Hlx_DNA-bd_motif"/>
</dbReference>
<dbReference type="InterPro" id="IPR051675">
    <property type="entry name" value="Endo/Exo/Phosphatase_dom_1"/>
</dbReference>
<evidence type="ECO:0000259" key="3">
    <source>
        <dbReference type="SMART" id="SM00278"/>
    </source>
</evidence>
<sequence>MAEQDRLAALLERATRERRGGEDDRSQQDETGDGSWEDGSLDLDRESERGGEPLVRGGEWLPSEPATGRHRDGDDGPRVLTVPASLRSVDVRVRPGAVVAVIVVVLLVGAIFGVRWWWAERTSQPVPIAPAATTSGPAGPLAEGAAQPLTHEALEAPALGATGTPGAGGAQATTAEPQSLLVHVDGAVRAPGVVQVEVGARVQDAVDAAGGFTAEADTTRLNLARPVGDGERLWVPRPGEDVPDLVESDPGGPPGQPPAGGAGGGSGAGGGVQVNLNSADQAALEELPGVGPVTAAAIIQWRTEHGRFSTTDELLEVSGIGEATLDKLLPHISL</sequence>
<dbReference type="PANTHER" id="PTHR21180:SF32">
    <property type="entry name" value="ENDONUCLEASE_EXONUCLEASE_PHOSPHATASE FAMILY DOMAIN-CONTAINING PROTEIN 1"/>
    <property type="match status" value="1"/>
</dbReference>
<keyword evidence="2" id="KW-1133">Transmembrane helix</keyword>
<feature type="compositionally biased region" description="Acidic residues" evidence="1">
    <location>
        <begin position="30"/>
        <end position="41"/>
    </location>
</feature>
<feature type="compositionally biased region" description="Gly residues" evidence="1">
    <location>
        <begin position="258"/>
        <end position="272"/>
    </location>
</feature>
<evidence type="ECO:0000256" key="2">
    <source>
        <dbReference type="SAM" id="Phobius"/>
    </source>
</evidence>
<feature type="compositionally biased region" description="Basic and acidic residues" evidence="1">
    <location>
        <begin position="229"/>
        <end position="240"/>
    </location>
</feature>
<protein>
    <submittedName>
        <fullName evidence="4">Helix-hairpin-helix domain-containing protein</fullName>
    </submittedName>
</protein>
<dbReference type="RefSeq" id="WP_252622233.1">
    <property type="nucleotide sequence ID" value="NZ_CP099490.1"/>
</dbReference>
<name>A0ABY4YKP6_9MICO</name>
<dbReference type="Proteomes" id="UP001056535">
    <property type="component" value="Chromosome"/>
</dbReference>
<feature type="compositionally biased region" description="Basic and acidic residues" evidence="1">
    <location>
        <begin position="13"/>
        <end position="28"/>
    </location>
</feature>
<evidence type="ECO:0000313" key="4">
    <source>
        <dbReference type="EMBL" id="USQ77273.1"/>
    </source>
</evidence>
<dbReference type="InterPro" id="IPR010994">
    <property type="entry name" value="RuvA_2-like"/>
</dbReference>
<dbReference type="NCBIfam" id="TIGR00426">
    <property type="entry name" value="competence protein ComEA helix-hairpin-helix repeat region"/>
    <property type="match status" value="1"/>
</dbReference>
<keyword evidence="2" id="KW-0812">Transmembrane</keyword>
<keyword evidence="5" id="KW-1185">Reference proteome</keyword>
<dbReference type="PANTHER" id="PTHR21180">
    <property type="entry name" value="ENDONUCLEASE/EXONUCLEASE/PHOSPHATASE FAMILY DOMAIN-CONTAINING PROTEIN 1"/>
    <property type="match status" value="1"/>
</dbReference>
<proteinExistence type="predicted"/>
<reference evidence="4" key="1">
    <citation type="submission" date="2022-06" db="EMBL/GenBank/DDBJ databases">
        <title>Ornithinimicrobium JY.X270.</title>
        <authorList>
            <person name="Huang Y."/>
        </authorList>
    </citation>
    <scope>NUCLEOTIDE SEQUENCE</scope>
    <source>
        <strain evidence="4">JY.X270</strain>
    </source>
</reference>
<dbReference type="Gene3D" id="3.10.560.10">
    <property type="entry name" value="Outer membrane lipoprotein wza domain like"/>
    <property type="match status" value="1"/>
</dbReference>
<dbReference type="EMBL" id="CP099490">
    <property type="protein sequence ID" value="USQ77273.1"/>
    <property type="molecule type" value="Genomic_DNA"/>
</dbReference>
<feature type="compositionally biased region" description="Basic and acidic residues" evidence="1">
    <location>
        <begin position="42"/>
        <end position="51"/>
    </location>
</feature>
<evidence type="ECO:0000313" key="5">
    <source>
        <dbReference type="Proteomes" id="UP001056535"/>
    </source>
</evidence>
<feature type="domain" description="Helix-hairpin-helix DNA-binding motif class 1" evidence="3">
    <location>
        <begin position="282"/>
        <end position="301"/>
    </location>
</feature>
<dbReference type="SUPFAM" id="SSF47781">
    <property type="entry name" value="RuvA domain 2-like"/>
    <property type="match status" value="1"/>
</dbReference>
<keyword evidence="2" id="KW-0472">Membrane</keyword>